<dbReference type="InterPro" id="IPR046348">
    <property type="entry name" value="SIS_dom_sf"/>
</dbReference>
<sequence>MCGISGCITNNESAMISVMNALAKLQNRGYDSAGICTIINNSLRIHKSVSNQGENAMVNLTNSNLAVQKCDIAVGHTRWATHGEKTLENAHPHTDESLQYAIVHNGIIENYGELKQELLKNGYAFYGQTDTEVVVKYIHYLQTKNKGYDELNNILHGSWAILILDTKNPEKIYYLKNGSPLIVGFDKYKKKSMFVSELSGFDEDITEYAVICDGDFGHLTIIEGQCNLASKNNYNYTQLSKSSIVTSPAPYHHWTIKEINDQSIALNNLISTRFYSDKPYFPELEISREELLSMDHIIFLGCGTSYHAAQIGVKYFKEFRTNATIEVIDGADFEENDIPLNRKTMLILLSQSGETKDLYRALEIGKQKNIKSIGIINVENSLIAREVDFCLYLKAGRENAVASTKSFTNQVVMLLLVSMWINFDKISEKNKYQYIKALNNLSYDFNRAVQQSEQEIPSIIKLFEDQNNCFILGKQHSEWIAKEGSLKIKEISYIHAEGYSAAALKHGPFALLTNRVPVILLANNDRFYSKIENVNAEVKSRLASVIYITNRKIESDIIDHLFYFDTDSILFPLISIVPLQVLSYYLALNRGNNPDYPRNLAKVVTVE</sequence>
<feature type="domain" description="Glutamine amidotransferase type-2" evidence="7">
    <location>
        <begin position="2"/>
        <end position="222"/>
    </location>
</feature>
<evidence type="ECO:0000313" key="9">
    <source>
        <dbReference type="EMBL" id="ANB50839.1"/>
    </source>
</evidence>
<dbReference type="GO" id="GO:0006487">
    <property type="term" value="P:protein N-linked glycosylation"/>
    <property type="evidence" value="ECO:0007669"/>
    <property type="project" value="TreeGrafter"/>
</dbReference>
<evidence type="ECO:0000256" key="3">
    <source>
        <dbReference type="ARBA" id="ARBA00022576"/>
    </source>
</evidence>
<dbReference type="EC" id="2.6.1.16" evidence="2"/>
<proteinExistence type="predicted"/>
<dbReference type="Proteomes" id="UP000241365">
    <property type="component" value="Segment"/>
</dbReference>
<dbReference type="SUPFAM" id="SSF56235">
    <property type="entry name" value="N-terminal nucleophile aminohydrolases (Ntn hydrolases)"/>
    <property type="match status" value="1"/>
</dbReference>
<evidence type="ECO:0000256" key="6">
    <source>
        <dbReference type="ARBA" id="ARBA00022962"/>
    </source>
</evidence>
<dbReference type="GO" id="GO:0004360">
    <property type="term" value="F:glutamine-fructose-6-phosphate transaminase (isomerizing) activity"/>
    <property type="evidence" value="ECO:0007669"/>
    <property type="project" value="UniProtKB-EC"/>
</dbReference>
<dbReference type="GO" id="GO:0097367">
    <property type="term" value="F:carbohydrate derivative binding"/>
    <property type="evidence" value="ECO:0007669"/>
    <property type="project" value="InterPro"/>
</dbReference>
<dbReference type="PANTHER" id="PTHR10937:SF0">
    <property type="entry name" value="GLUTAMINE--FRUCTOSE-6-PHOSPHATE TRANSAMINASE (ISOMERIZING)"/>
    <property type="match status" value="1"/>
</dbReference>
<dbReference type="Pfam" id="PF13522">
    <property type="entry name" value="GATase_6"/>
    <property type="match status" value="1"/>
</dbReference>
<evidence type="ECO:0000259" key="8">
    <source>
        <dbReference type="PROSITE" id="PS51464"/>
    </source>
</evidence>
<dbReference type="InterPro" id="IPR005855">
    <property type="entry name" value="GFAT"/>
</dbReference>
<keyword evidence="3" id="KW-0032">Aminotransferase</keyword>
<dbReference type="PROSITE" id="PS51464">
    <property type="entry name" value="SIS"/>
    <property type="match status" value="2"/>
</dbReference>
<dbReference type="PANTHER" id="PTHR10937">
    <property type="entry name" value="GLUCOSAMINE--FRUCTOSE-6-PHOSPHATE AMINOTRANSFERASE, ISOMERIZING"/>
    <property type="match status" value="1"/>
</dbReference>
<protein>
    <recommendedName>
        <fullName evidence="2">glutamine--fructose-6-phosphate transaminase (isomerizing)</fullName>
        <ecNumber evidence="2">2.6.1.16</ecNumber>
    </recommendedName>
</protein>
<dbReference type="CDD" id="cd05009">
    <property type="entry name" value="SIS_GlmS_GlmD_2"/>
    <property type="match status" value="1"/>
</dbReference>
<keyword evidence="6" id="KW-0315">Glutamine amidotransferase</keyword>
<name>A0A167RLP5_9VIRU</name>
<dbReference type="InterPro" id="IPR035466">
    <property type="entry name" value="GlmS/AgaS_SIS"/>
</dbReference>
<evidence type="ECO:0000256" key="1">
    <source>
        <dbReference type="ARBA" id="ARBA00001031"/>
    </source>
</evidence>
<dbReference type="NCBIfam" id="NF001484">
    <property type="entry name" value="PRK00331.1"/>
    <property type="match status" value="1"/>
</dbReference>
<dbReference type="SUPFAM" id="SSF53697">
    <property type="entry name" value="SIS domain"/>
    <property type="match status" value="1"/>
</dbReference>
<evidence type="ECO:0000313" key="10">
    <source>
        <dbReference type="Proteomes" id="UP000241365"/>
    </source>
</evidence>
<accession>A0A167RLP5</accession>
<dbReference type="Gene3D" id="3.40.50.10490">
    <property type="entry name" value="Glucose-6-phosphate isomerase like protein, domain 1"/>
    <property type="match status" value="2"/>
</dbReference>
<evidence type="ECO:0000256" key="2">
    <source>
        <dbReference type="ARBA" id="ARBA00012916"/>
    </source>
</evidence>
<dbReference type="PROSITE" id="PS51278">
    <property type="entry name" value="GATASE_TYPE_2"/>
    <property type="match status" value="1"/>
</dbReference>
<dbReference type="GO" id="GO:0006047">
    <property type="term" value="P:UDP-N-acetylglucosamine metabolic process"/>
    <property type="evidence" value="ECO:0007669"/>
    <property type="project" value="TreeGrafter"/>
</dbReference>
<dbReference type="KEGG" id="vg:80513201"/>
<keyword evidence="4" id="KW-0808">Transferase</keyword>
<dbReference type="GO" id="GO:0006002">
    <property type="term" value="P:fructose 6-phosphate metabolic process"/>
    <property type="evidence" value="ECO:0007669"/>
    <property type="project" value="TreeGrafter"/>
</dbReference>
<feature type="domain" description="SIS" evidence="8">
    <location>
        <begin position="287"/>
        <end position="432"/>
    </location>
</feature>
<evidence type="ECO:0000256" key="5">
    <source>
        <dbReference type="ARBA" id="ARBA00022737"/>
    </source>
</evidence>
<keyword evidence="10" id="KW-1185">Reference proteome</keyword>
<dbReference type="NCBIfam" id="TIGR01135">
    <property type="entry name" value="glmS"/>
    <property type="match status" value="1"/>
</dbReference>
<evidence type="ECO:0000259" key="7">
    <source>
        <dbReference type="PROSITE" id="PS51278"/>
    </source>
</evidence>
<organism evidence="9 10">
    <name type="scientific">Powai lake megavirus</name>
    <dbReference type="NCBI Taxonomy" id="1842663"/>
    <lineage>
        <taxon>Viruses</taxon>
        <taxon>Varidnaviria</taxon>
        <taxon>Bamfordvirae</taxon>
        <taxon>Nucleocytoviricota</taxon>
        <taxon>Megaviricetes</taxon>
        <taxon>Imitervirales</taxon>
        <taxon>Mimiviridae</taxon>
        <taxon>Megamimivirinae</taxon>
        <taxon>Megavirus</taxon>
        <taxon>Megavirus powaiense</taxon>
    </lineage>
</organism>
<keyword evidence="5" id="KW-0677">Repeat</keyword>
<reference evidence="9 10" key="1">
    <citation type="journal article" date="2016" name="Genome Announc.">
        <title>Complete Genome Sequence of a New Megavirus Family Member Isolated from an Inland Water Lake for the First Time in India.</title>
        <authorList>
            <person name="Chatterjee A."/>
            <person name="Ali F."/>
            <person name="Bange D."/>
            <person name="Kondabagil K."/>
        </authorList>
    </citation>
    <scope>NUCLEOTIDE SEQUENCE [LARGE SCALE GENOMIC DNA]</scope>
    <source>
        <strain evidence="9">1</strain>
    </source>
</reference>
<evidence type="ECO:0000256" key="4">
    <source>
        <dbReference type="ARBA" id="ARBA00022679"/>
    </source>
</evidence>
<dbReference type="EMBL" id="KU877344">
    <property type="protein sequence ID" value="ANB50839.1"/>
    <property type="molecule type" value="Genomic_DNA"/>
</dbReference>
<dbReference type="InterPro" id="IPR035490">
    <property type="entry name" value="GlmS/FrlB_SIS"/>
</dbReference>
<dbReference type="RefSeq" id="YP_010776590.1">
    <property type="nucleotide sequence ID" value="NC_075034.1"/>
</dbReference>
<comment type="catalytic activity">
    <reaction evidence="1">
        <text>D-fructose 6-phosphate + L-glutamine = D-glucosamine 6-phosphate + L-glutamate</text>
        <dbReference type="Rhea" id="RHEA:13237"/>
        <dbReference type="ChEBI" id="CHEBI:29985"/>
        <dbReference type="ChEBI" id="CHEBI:58359"/>
        <dbReference type="ChEBI" id="CHEBI:58725"/>
        <dbReference type="ChEBI" id="CHEBI:61527"/>
        <dbReference type="EC" id="2.6.1.16"/>
    </reaction>
</comment>
<dbReference type="Gene3D" id="3.60.20.10">
    <property type="entry name" value="Glutamine Phosphoribosylpyrophosphate, subunit 1, domain 1"/>
    <property type="match status" value="1"/>
</dbReference>
<dbReference type="GeneID" id="80513201"/>
<feature type="domain" description="SIS" evidence="8">
    <location>
        <begin position="459"/>
        <end position="597"/>
    </location>
</feature>
<dbReference type="InterPro" id="IPR001347">
    <property type="entry name" value="SIS_dom"/>
</dbReference>
<dbReference type="Pfam" id="PF01380">
    <property type="entry name" value="SIS"/>
    <property type="match status" value="2"/>
</dbReference>
<dbReference type="CDD" id="cd05008">
    <property type="entry name" value="SIS_GlmS_GlmD_1"/>
    <property type="match status" value="1"/>
</dbReference>
<dbReference type="InterPro" id="IPR017932">
    <property type="entry name" value="GATase_2_dom"/>
</dbReference>
<dbReference type="InterPro" id="IPR029055">
    <property type="entry name" value="Ntn_hydrolases_N"/>
</dbReference>